<keyword evidence="3" id="KW-0808">Transferase</keyword>
<protein>
    <submittedName>
        <fullName evidence="3">N-6 DNA Methylase</fullName>
    </submittedName>
</protein>
<proteinExistence type="inferred from homology"/>
<reference evidence="3" key="1">
    <citation type="submission" date="2019-03" db="EMBL/GenBank/DDBJ databases">
        <authorList>
            <consortium name="Pathogen Informatics"/>
        </authorList>
    </citation>
    <scope>NUCLEOTIDE SEQUENCE</scope>
    <source>
        <strain evidence="3">5012STDY7626355</strain>
    </source>
</reference>
<keyword evidence="3" id="KW-0489">Methyltransferase</keyword>
<gene>
    <name evidence="3" type="ORF">SAMEA4873556_05060</name>
</gene>
<dbReference type="AlphaFoldDB" id="A0A486V7R8"/>
<dbReference type="RefSeq" id="WP_050188741.1">
    <property type="nucleotide sequence ID" value="NZ_CAAHBH010000032.1"/>
</dbReference>
<feature type="domain" description="DNA methylase adenine-specific" evidence="2">
    <location>
        <begin position="112"/>
        <end position="231"/>
    </location>
</feature>
<dbReference type="InterPro" id="IPR003356">
    <property type="entry name" value="DNA_methylase_A-5"/>
</dbReference>
<accession>A0A486V7R8</accession>
<dbReference type="SUPFAM" id="SSF53335">
    <property type="entry name" value="S-adenosyl-L-methionine-dependent methyltransferases"/>
    <property type="match status" value="1"/>
</dbReference>
<evidence type="ECO:0000313" key="3">
    <source>
        <dbReference type="EMBL" id="VGM46586.1"/>
    </source>
</evidence>
<organism evidence="3">
    <name type="scientific">Klebsiella pneumoniae</name>
    <dbReference type="NCBI Taxonomy" id="573"/>
    <lineage>
        <taxon>Bacteria</taxon>
        <taxon>Pseudomonadati</taxon>
        <taxon>Pseudomonadota</taxon>
        <taxon>Gammaproteobacteria</taxon>
        <taxon>Enterobacterales</taxon>
        <taxon>Enterobacteriaceae</taxon>
        <taxon>Klebsiella/Raoultella group</taxon>
        <taxon>Klebsiella</taxon>
        <taxon>Klebsiella pneumoniae complex</taxon>
    </lineage>
</organism>
<dbReference type="Gene3D" id="3.40.50.150">
    <property type="entry name" value="Vaccinia Virus protein VP39"/>
    <property type="match status" value="1"/>
</dbReference>
<name>A0A486V7R8_KLEPN</name>
<dbReference type="GO" id="GO:0008170">
    <property type="term" value="F:N-methyltransferase activity"/>
    <property type="evidence" value="ECO:0007669"/>
    <property type="project" value="InterPro"/>
</dbReference>
<comment type="similarity">
    <text evidence="1">Belongs to the N(4)/N(6)-methyltransferase family.</text>
</comment>
<evidence type="ECO:0000259" key="2">
    <source>
        <dbReference type="Pfam" id="PF02384"/>
    </source>
</evidence>
<evidence type="ECO:0000256" key="1">
    <source>
        <dbReference type="ARBA" id="ARBA00006594"/>
    </source>
</evidence>
<dbReference type="InterPro" id="IPR029063">
    <property type="entry name" value="SAM-dependent_MTases_sf"/>
</dbReference>
<sequence length="262" mass="30471">MEKQFKKTLASIQTRSNRSSSDTVREFFNCVSYTMIMNSLFQLERRELFYSGSNIYGFNQLAIQAGFIEKSIMLTDRHKFSIEEKFYNQFDTEIIDTANLISLEIQKQPLTDVFNRIFEDCYLTGKKGEWLGQFLTPNRLAEAISRFVGWEKDIKYNIGDCCAGTGSLLFPLLREIHSKEGYEGVQKIELLYNEIDPLMAQLFMAQILTNMTYHNLDFKSLHVYIGNAITEYDTVSTLFLRFKQNKLVAQRVLEIDKEKKAA</sequence>
<dbReference type="GO" id="GO:0032259">
    <property type="term" value="P:methylation"/>
    <property type="evidence" value="ECO:0007669"/>
    <property type="project" value="UniProtKB-KW"/>
</dbReference>
<dbReference type="EMBL" id="CAAHDC010000030">
    <property type="protein sequence ID" value="VGM46586.1"/>
    <property type="molecule type" value="Genomic_DNA"/>
</dbReference>
<dbReference type="GO" id="GO:0003677">
    <property type="term" value="F:DNA binding"/>
    <property type="evidence" value="ECO:0007669"/>
    <property type="project" value="InterPro"/>
</dbReference>
<dbReference type="Pfam" id="PF02384">
    <property type="entry name" value="N6_Mtase"/>
    <property type="match status" value="1"/>
</dbReference>